<organism evidence="2">
    <name type="scientific">Sesamum angustifolium</name>
    <dbReference type="NCBI Taxonomy" id="2727405"/>
    <lineage>
        <taxon>Eukaryota</taxon>
        <taxon>Viridiplantae</taxon>
        <taxon>Streptophyta</taxon>
        <taxon>Embryophyta</taxon>
        <taxon>Tracheophyta</taxon>
        <taxon>Spermatophyta</taxon>
        <taxon>Magnoliopsida</taxon>
        <taxon>eudicotyledons</taxon>
        <taxon>Gunneridae</taxon>
        <taxon>Pentapetalae</taxon>
        <taxon>asterids</taxon>
        <taxon>lamiids</taxon>
        <taxon>Lamiales</taxon>
        <taxon>Pedaliaceae</taxon>
        <taxon>Sesamum</taxon>
    </lineage>
</organism>
<dbReference type="EMBL" id="JACGWK010000003">
    <property type="protein sequence ID" value="KAL0364476.1"/>
    <property type="molecule type" value="Genomic_DNA"/>
</dbReference>
<evidence type="ECO:0000256" key="1">
    <source>
        <dbReference type="SAM" id="MobiDB-lite"/>
    </source>
</evidence>
<protein>
    <submittedName>
        <fullName evidence="2">Uncharacterized protein</fullName>
    </submittedName>
</protein>
<name>A0AAW2Q9Q4_9LAMI</name>
<evidence type="ECO:0000313" key="2">
    <source>
        <dbReference type="EMBL" id="KAL0364476.1"/>
    </source>
</evidence>
<reference evidence="2" key="1">
    <citation type="submission" date="2020-06" db="EMBL/GenBank/DDBJ databases">
        <authorList>
            <person name="Li T."/>
            <person name="Hu X."/>
            <person name="Zhang T."/>
            <person name="Song X."/>
            <person name="Zhang H."/>
            <person name="Dai N."/>
            <person name="Sheng W."/>
            <person name="Hou X."/>
            <person name="Wei L."/>
        </authorList>
    </citation>
    <scope>NUCLEOTIDE SEQUENCE</scope>
    <source>
        <strain evidence="2">G01</strain>
        <tissue evidence="2">Leaf</tissue>
    </source>
</reference>
<feature type="region of interest" description="Disordered" evidence="1">
    <location>
        <begin position="131"/>
        <end position="153"/>
    </location>
</feature>
<feature type="compositionally biased region" description="Acidic residues" evidence="1">
    <location>
        <begin position="135"/>
        <end position="150"/>
    </location>
</feature>
<dbReference type="Gene3D" id="1.20.5.4130">
    <property type="match status" value="1"/>
</dbReference>
<proteinExistence type="predicted"/>
<comment type="caution">
    <text evidence="2">The sequence shown here is derived from an EMBL/GenBank/DDBJ whole genome shotgun (WGS) entry which is preliminary data.</text>
</comment>
<accession>A0AAW2Q9Q4</accession>
<reference evidence="2" key="2">
    <citation type="journal article" date="2024" name="Plant">
        <title>Genomic evolution and insights into agronomic trait innovations of Sesamum species.</title>
        <authorList>
            <person name="Miao H."/>
            <person name="Wang L."/>
            <person name="Qu L."/>
            <person name="Liu H."/>
            <person name="Sun Y."/>
            <person name="Le M."/>
            <person name="Wang Q."/>
            <person name="Wei S."/>
            <person name="Zheng Y."/>
            <person name="Lin W."/>
            <person name="Duan Y."/>
            <person name="Cao H."/>
            <person name="Xiong S."/>
            <person name="Wang X."/>
            <person name="Wei L."/>
            <person name="Li C."/>
            <person name="Ma Q."/>
            <person name="Ju M."/>
            <person name="Zhao R."/>
            <person name="Li G."/>
            <person name="Mu C."/>
            <person name="Tian Q."/>
            <person name="Mei H."/>
            <person name="Zhang T."/>
            <person name="Gao T."/>
            <person name="Zhang H."/>
        </authorList>
    </citation>
    <scope>NUCLEOTIDE SEQUENCE</scope>
    <source>
        <strain evidence="2">G01</strain>
    </source>
</reference>
<dbReference type="AlphaFoldDB" id="A0AAW2Q9Q4"/>
<gene>
    <name evidence="2" type="ORF">Sangu_0545200</name>
</gene>
<sequence length="177" mass="19555">MAYAALISLEHTIEHLLNSSEIPLVASCPEIIQLAYQDVKSLQQIFRALEVDINSKVLKAMESEIREAAFRLEDVLESSSSSALHLSSSPHDLSQSEIPDGGVFLADKVREEIEFFTGSVKKTLEEHYERVDQLPLEEDGTSETGDEFDGNDQSKMVGLEFEVSGSIICSSTGCRRS</sequence>